<proteinExistence type="predicted"/>
<dbReference type="Proteomes" id="UP000015530">
    <property type="component" value="Unassembled WGS sequence"/>
</dbReference>
<comment type="caution">
    <text evidence="1">The sequence shown here is derived from an EMBL/GenBank/DDBJ whole genome shotgun (WGS) entry which is preliminary data.</text>
</comment>
<sequence length="146" mass="16082">MGINTVIAIPDRPHLSIHWLYDALASCQVRKTTKAPSLFIILGTIQMTISMPGSPGWCVARVSPSPKASWYCVSIRIDISLYLFSHCLDAFGKSLCYLPLLALPSGCNIRAPGDPSLRLKAIMAPHLGEIWPSPKWDVTVVHLEEE</sequence>
<dbReference type="HOGENOM" id="CLU_1777293_0_0_1"/>
<name>T0KQG4_COLGC</name>
<organism evidence="1 2">
    <name type="scientific">Colletotrichum gloeosporioides (strain Cg-14)</name>
    <name type="common">Anthracnose fungus</name>
    <name type="synonym">Glomerella cingulata</name>
    <dbReference type="NCBI Taxonomy" id="1237896"/>
    <lineage>
        <taxon>Eukaryota</taxon>
        <taxon>Fungi</taxon>
        <taxon>Dikarya</taxon>
        <taxon>Ascomycota</taxon>
        <taxon>Pezizomycotina</taxon>
        <taxon>Sordariomycetes</taxon>
        <taxon>Hypocreomycetidae</taxon>
        <taxon>Glomerellales</taxon>
        <taxon>Glomerellaceae</taxon>
        <taxon>Colletotrichum</taxon>
        <taxon>Colletotrichum gloeosporioides species complex</taxon>
    </lineage>
</organism>
<evidence type="ECO:0000313" key="2">
    <source>
        <dbReference type="Proteomes" id="UP000015530"/>
    </source>
</evidence>
<gene>
    <name evidence="1" type="ORF">CGLO_05871</name>
</gene>
<reference evidence="2" key="1">
    <citation type="journal article" date="2013" name="Mol. Plant Microbe Interact.">
        <title>Global aspects of pacC regulation of pathogenicity genes in Colletotrichum gloeosporioides as revealed by transcriptome analysis.</title>
        <authorList>
            <person name="Alkan N."/>
            <person name="Meng X."/>
            <person name="Friedlander G."/>
            <person name="Reuveni E."/>
            <person name="Sukno S."/>
            <person name="Sherman A."/>
            <person name="Thon M."/>
            <person name="Fluhr R."/>
            <person name="Prusky D."/>
        </authorList>
    </citation>
    <scope>NUCLEOTIDE SEQUENCE [LARGE SCALE GENOMIC DNA]</scope>
    <source>
        <strain evidence="2">Cg-14</strain>
    </source>
</reference>
<dbReference type="AlphaFoldDB" id="T0KQG4"/>
<evidence type="ECO:0000313" key="1">
    <source>
        <dbReference type="EMBL" id="EQB54314.1"/>
    </source>
</evidence>
<protein>
    <submittedName>
        <fullName evidence="1">Uncharacterized protein</fullName>
    </submittedName>
</protein>
<accession>T0KQG4</accession>
<dbReference type="EMBL" id="AMYD01001170">
    <property type="protein sequence ID" value="EQB54314.1"/>
    <property type="molecule type" value="Genomic_DNA"/>
</dbReference>